<feature type="region of interest" description="Disordered" evidence="1">
    <location>
        <begin position="353"/>
        <end position="379"/>
    </location>
</feature>
<feature type="domain" description="Secretion system C-terminal sorting" evidence="3">
    <location>
        <begin position="828"/>
        <end position="898"/>
    </location>
</feature>
<protein>
    <recommendedName>
        <fullName evidence="3">Secretion system C-terminal sorting domain-containing protein</fullName>
    </recommendedName>
</protein>
<proteinExistence type="predicted"/>
<feature type="chain" id="PRO_5037840784" description="Secretion system C-terminal sorting domain-containing protein" evidence="2">
    <location>
        <begin position="20"/>
        <end position="901"/>
    </location>
</feature>
<evidence type="ECO:0000313" key="5">
    <source>
        <dbReference type="Proteomes" id="UP000650081"/>
    </source>
</evidence>
<dbReference type="EMBL" id="JACSIT010000115">
    <property type="protein sequence ID" value="MBC6995021.1"/>
    <property type="molecule type" value="Genomic_DNA"/>
</dbReference>
<keyword evidence="5" id="KW-1185">Reference proteome</keyword>
<feature type="compositionally biased region" description="Polar residues" evidence="1">
    <location>
        <begin position="364"/>
        <end position="379"/>
    </location>
</feature>
<dbReference type="Gene3D" id="2.60.120.260">
    <property type="entry name" value="Galactose-binding domain-like"/>
    <property type="match status" value="2"/>
</dbReference>
<reference evidence="4" key="1">
    <citation type="submission" date="2020-08" db="EMBL/GenBank/DDBJ databases">
        <title>Lewinella bacteria from marine environments.</title>
        <authorList>
            <person name="Zhong Y."/>
        </authorList>
    </citation>
    <scope>NUCLEOTIDE SEQUENCE</scope>
    <source>
        <strain evidence="4">KCTC 42187</strain>
    </source>
</reference>
<evidence type="ECO:0000259" key="3">
    <source>
        <dbReference type="Pfam" id="PF18962"/>
    </source>
</evidence>
<dbReference type="InterPro" id="IPR008979">
    <property type="entry name" value="Galactose-bd-like_sf"/>
</dbReference>
<dbReference type="Gene3D" id="2.60.120.430">
    <property type="entry name" value="Galactose-binding lectin"/>
    <property type="match status" value="1"/>
</dbReference>
<name>A0A923T8Z0_9BACT</name>
<evidence type="ECO:0000256" key="2">
    <source>
        <dbReference type="SAM" id="SignalP"/>
    </source>
</evidence>
<evidence type="ECO:0000256" key="1">
    <source>
        <dbReference type="SAM" id="MobiDB-lite"/>
    </source>
</evidence>
<dbReference type="Pfam" id="PF18962">
    <property type="entry name" value="Por_Secre_tail"/>
    <property type="match status" value="1"/>
</dbReference>
<keyword evidence="2" id="KW-0732">Signal</keyword>
<organism evidence="4 5">
    <name type="scientific">Neolewinella lacunae</name>
    <dbReference type="NCBI Taxonomy" id="1517758"/>
    <lineage>
        <taxon>Bacteria</taxon>
        <taxon>Pseudomonadati</taxon>
        <taxon>Bacteroidota</taxon>
        <taxon>Saprospiria</taxon>
        <taxon>Saprospirales</taxon>
        <taxon>Lewinellaceae</taxon>
        <taxon>Neolewinella</taxon>
    </lineage>
</organism>
<accession>A0A923T8Z0</accession>
<comment type="caution">
    <text evidence="4">The sequence shown here is derived from an EMBL/GenBank/DDBJ whole genome shotgun (WGS) entry which is preliminary data.</text>
</comment>
<dbReference type="RefSeq" id="WP_187467075.1">
    <property type="nucleotide sequence ID" value="NZ_JACSIT010000115.1"/>
</dbReference>
<feature type="signal peptide" evidence="2">
    <location>
        <begin position="1"/>
        <end position="19"/>
    </location>
</feature>
<dbReference type="InterPro" id="IPR026444">
    <property type="entry name" value="Secre_tail"/>
</dbReference>
<dbReference type="Proteomes" id="UP000650081">
    <property type="component" value="Unassembled WGS sequence"/>
</dbReference>
<dbReference type="AlphaFoldDB" id="A0A923T8Z0"/>
<gene>
    <name evidence="4" type="ORF">H9S92_12650</name>
</gene>
<evidence type="ECO:0000313" key="4">
    <source>
        <dbReference type="EMBL" id="MBC6995021.1"/>
    </source>
</evidence>
<dbReference type="SUPFAM" id="SSF49785">
    <property type="entry name" value="Galactose-binding domain-like"/>
    <property type="match status" value="1"/>
</dbReference>
<sequence>MQRVLLTLLTLFSCLGLSAQVVLEDFEGGVADLPWEAADGVYDGPVMNPEDTTGINPSEWAGSYTKAGDRAYSLFVARLATPLDLSVNNQFSIQIYAGAATQLLLKIEGGGQFIEKTVNIATPNVWRTYTFDFSAAAGFTGLTDIILFFDPGVETSADTYLFDNLIASPAGACAGTVVDPTILDDFECQRNITYGVPGFGDIEVIANPDPSGINTSPGVARYTDRAGGFHALVIQFNSAIDLSVNNQICIKVWAPVTGDLLFKLENGLSPAFETRTPVTETETWVNVCADFSSQANANHRRIVLFLNVEQDGEGDIYYLDDITLTPLPPAEALEDFEDGANLGWGPLNGDATLHGTFNGDIPNPDSTGENESENVGSYTRGTSSFSTLTAVLPDGIDLSADPQLNLDVWAPAGATRVTLQLQSATEGVKSATADLGATETWQTLSFNFEDFADVTDFSDVNILFDPETNGTGLYYFDNLEQGKSTVDACAGVEPIVGILDDFECQRNANYTCCDVTIVSVNNPDITQVNPSAKVGEVTDPPGAFNALVLDFGAAIDFSFRNQFTFKLWAPIAGEILVKLEGGPNAATEVYVPITSTMQWVNYSVDLSSAQDKGYTRVVLFFGARADNMAPQTYYIDDIVLRPASFVNACVSTFDDADLTLADWRYFANGDFEGNPFLISDNPVTDGINPSEKVGTFEEAANGETFAGMFADLPAPIALPNDNKTMRMKVLMDEAGIVVMKLESGRDDAPSTGDVMAEYTTPGVWQELTFDMSVIPDNALYDRITLIPNFGVTPAENKTHYFDDITAAGGSCISTGIFTPVVVDQLRAYPNPVGQMLTIDNPSRATTFRLTNLLGQQVKELRVEGALTQVQWEVGDLPRATYVLTAQTATGALVARSLIVKE</sequence>